<comment type="caution">
    <text evidence="2">The sequence shown here is derived from an EMBL/GenBank/DDBJ whole genome shotgun (WGS) entry which is preliminary data.</text>
</comment>
<name>A0A4S4N0J1_9APHY</name>
<evidence type="ECO:0000313" key="3">
    <source>
        <dbReference type="Proteomes" id="UP000308730"/>
    </source>
</evidence>
<organism evidence="2 3">
    <name type="scientific">Antrodiella citrinella</name>
    <dbReference type="NCBI Taxonomy" id="2447956"/>
    <lineage>
        <taxon>Eukaryota</taxon>
        <taxon>Fungi</taxon>
        <taxon>Dikarya</taxon>
        <taxon>Basidiomycota</taxon>
        <taxon>Agaricomycotina</taxon>
        <taxon>Agaricomycetes</taxon>
        <taxon>Polyporales</taxon>
        <taxon>Steccherinaceae</taxon>
        <taxon>Antrodiella</taxon>
    </lineage>
</organism>
<dbReference type="AlphaFoldDB" id="A0A4S4N0J1"/>
<accession>A0A4S4N0J1</accession>
<keyword evidence="3" id="KW-1185">Reference proteome</keyword>
<proteinExistence type="predicted"/>
<dbReference type="Proteomes" id="UP000308730">
    <property type="component" value="Unassembled WGS sequence"/>
</dbReference>
<feature type="transmembrane region" description="Helical" evidence="1">
    <location>
        <begin position="21"/>
        <end position="42"/>
    </location>
</feature>
<evidence type="ECO:0000313" key="2">
    <source>
        <dbReference type="EMBL" id="THH32372.1"/>
    </source>
</evidence>
<feature type="transmembrane region" description="Helical" evidence="1">
    <location>
        <begin position="48"/>
        <end position="67"/>
    </location>
</feature>
<evidence type="ECO:0000256" key="1">
    <source>
        <dbReference type="SAM" id="Phobius"/>
    </source>
</evidence>
<feature type="transmembrane region" description="Helical" evidence="1">
    <location>
        <begin position="79"/>
        <end position="100"/>
    </location>
</feature>
<sequence length="134" mass="15125">MFVQSVNAYLQWRYRHLSPQLLSNVLFITSAQLGGFRALALYNDIHPVFARVMVFASFVGVLWVAVNGQMARMRSINQWPLAAFASLVLYVKSVLLLYTLSRVHSTRMLLLLQYAPALTDRLLKAPSVRDIAVG</sequence>
<keyword evidence="1" id="KW-1133">Transmembrane helix</keyword>
<keyword evidence="1" id="KW-0472">Membrane</keyword>
<keyword evidence="1" id="KW-0812">Transmembrane</keyword>
<protein>
    <submittedName>
        <fullName evidence="2">Uncharacterized protein</fullName>
    </submittedName>
</protein>
<reference evidence="2 3" key="1">
    <citation type="submission" date="2019-02" db="EMBL/GenBank/DDBJ databases">
        <title>Genome sequencing of the rare red list fungi Antrodiella citrinella (Flaviporus citrinellus).</title>
        <authorList>
            <person name="Buettner E."/>
            <person name="Kellner H."/>
        </authorList>
    </citation>
    <scope>NUCLEOTIDE SEQUENCE [LARGE SCALE GENOMIC DNA]</scope>
    <source>
        <strain evidence="2 3">DSM 108506</strain>
    </source>
</reference>
<gene>
    <name evidence="2" type="ORF">EUX98_g1825</name>
</gene>
<dbReference type="EMBL" id="SGPM01000023">
    <property type="protein sequence ID" value="THH32372.1"/>
    <property type="molecule type" value="Genomic_DNA"/>
</dbReference>